<keyword evidence="3" id="KW-1185">Reference proteome</keyword>
<feature type="region of interest" description="Disordered" evidence="1">
    <location>
        <begin position="40"/>
        <end position="61"/>
    </location>
</feature>
<comment type="caution">
    <text evidence="2">The sequence shown here is derived from an EMBL/GenBank/DDBJ whole genome shotgun (WGS) entry which is preliminary data.</text>
</comment>
<evidence type="ECO:0000313" key="2">
    <source>
        <dbReference type="EMBL" id="OLQ04089.1"/>
    </source>
</evidence>
<reference evidence="2 3" key="1">
    <citation type="submission" date="2016-02" db="EMBL/GenBank/DDBJ databases">
        <title>Genome analysis of coral dinoflagellate symbionts highlights evolutionary adaptations to a symbiotic lifestyle.</title>
        <authorList>
            <person name="Aranda M."/>
            <person name="Li Y."/>
            <person name="Liew Y.J."/>
            <person name="Baumgarten S."/>
            <person name="Simakov O."/>
            <person name="Wilson M."/>
            <person name="Piel J."/>
            <person name="Ashoor H."/>
            <person name="Bougouffa S."/>
            <person name="Bajic V.B."/>
            <person name="Ryu T."/>
            <person name="Ravasi T."/>
            <person name="Bayer T."/>
            <person name="Micklem G."/>
            <person name="Kim H."/>
            <person name="Bhak J."/>
            <person name="Lajeunesse T.C."/>
            <person name="Voolstra C.R."/>
        </authorList>
    </citation>
    <scope>NUCLEOTIDE SEQUENCE [LARGE SCALE GENOMIC DNA]</scope>
    <source>
        <strain evidence="2 3">CCMP2467</strain>
    </source>
</reference>
<organism evidence="2 3">
    <name type="scientific">Symbiodinium microadriaticum</name>
    <name type="common">Dinoflagellate</name>
    <name type="synonym">Zooxanthella microadriatica</name>
    <dbReference type="NCBI Taxonomy" id="2951"/>
    <lineage>
        <taxon>Eukaryota</taxon>
        <taxon>Sar</taxon>
        <taxon>Alveolata</taxon>
        <taxon>Dinophyceae</taxon>
        <taxon>Suessiales</taxon>
        <taxon>Symbiodiniaceae</taxon>
        <taxon>Symbiodinium</taxon>
    </lineage>
</organism>
<dbReference type="Proteomes" id="UP000186817">
    <property type="component" value="Unassembled WGS sequence"/>
</dbReference>
<feature type="compositionally biased region" description="Pro residues" evidence="1">
    <location>
        <begin position="280"/>
        <end position="294"/>
    </location>
</feature>
<feature type="compositionally biased region" description="Low complexity" evidence="1">
    <location>
        <begin position="118"/>
        <end position="131"/>
    </location>
</feature>
<gene>
    <name evidence="2" type="ORF">AK812_SmicGene12874</name>
</gene>
<feature type="compositionally biased region" description="Acidic residues" evidence="1">
    <location>
        <begin position="309"/>
        <end position="319"/>
    </location>
</feature>
<feature type="region of interest" description="Disordered" evidence="1">
    <location>
        <begin position="280"/>
        <end position="386"/>
    </location>
</feature>
<dbReference type="AlphaFoldDB" id="A0A1Q9E9J8"/>
<feature type="region of interest" description="Disordered" evidence="1">
    <location>
        <begin position="223"/>
        <end position="245"/>
    </location>
</feature>
<feature type="region of interest" description="Disordered" evidence="1">
    <location>
        <begin position="118"/>
        <end position="142"/>
    </location>
</feature>
<feature type="compositionally biased region" description="Basic and acidic residues" evidence="1">
    <location>
        <begin position="1"/>
        <end position="18"/>
    </location>
</feature>
<name>A0A1Q9E9J8_SYMMI</name>
<feature type="region of interest" description="Disordered" evidence="1">
    <location>
        <begin position="158"/>
        <end position="194"/>
    </location>
</feature>
<evidence type="ECO:0000256" key="1">
    <source>
        <dbReference type="SAM" id="MobiDB-lite"/>
    </source>
</evidence>
<dbReference type="EMBL" id="LSRX01000219">
    <property type="protein sequence ID" value="OLQ04089.1"/>
    <property type="molecule type" value="Genomic_DNA"/>
</dbReference>
<accession>A0A1Q9E9J8</accession>
<protein>
    <submittedName>
        <fullName evidence="2">Uncharacterized protein</fullName>
    </submittedName>
</protein>
<feature type="region of interest" description="Disordered" evidence="1">
    <location>
        <begin position="1"/>
        <end position="20"/>
    </location>
</feature>
<sequence>MGRSGSRPDHPRHDRDTYADLGDLGIIEEYDIHKRRAEMQEMHPRRGPRIPATAPNSTADTYHHRGQIDGLYYQGNDKGVYNPIHQKNADDLYYQGTTKAGPNKATTAPGTKLILQQQQLGQRSASQSLAQPVSPGPWGPQDEEFEQEAWTSILGYVPGRDQEPRGAEGDHQTKATGLPPAARPPPPKAHAATNLATPTRGVLRGLSPLAAGAARAVPAATPVPVKLGDDTDYQKAAPKGSEHEARQMHNNAELIETIRDNHNNSDDYLHAQGLVFTAQPPPTLLVPPGGPMPPHRGLHPNHDAFEDAYPTDEDVAEEPDWSRDSQDEADEEKGDDTTNLDKPGPSYGTRGSERPAEPVGAPPARPGSREDLIAEETRTERNRRARAEWRQWRRQQRRRGGGVLVSVAWGVHGIEYHTSGRCELWTRQDGIGTTMALAGYTCLRYVPALA</sequence>
<proteinExistence type="predicted"/>
<feature type="compositionally biased region" description="Basic and acidic residues" evidence="1">
    <location>
        <begin position="160"/>
        <end position="173"/>
    </location>
</feature>
<dbReference type="OrthoDB" id="423861at2759"/>
<evidence type="ECO:0000313" key="3">
    <source>
        <dbReference type="Proteomes" id="UP000186817"/>
    </source>
</evidence>
<feature type="compositionally biased region" description="Basic and acidic residues" evidence="1">
    <location>
        <begin position="367"/>
        <end position="386"/>
    </location>
</feature>